<accession>A0ACC1NEN5</accession>
<evidence type="ECO:0000313" key="1">
    <source>
        <dbReference type="EMBL" id="KAJ2977504.1"/>
    </source>
</evidence>
<sequence length="648" mass="75336">MILRHGKVTRSKFRGVKPRVLFFAVALTLTTCFVFLTRSPEFRVVPYIRDGQRPSIFGLFGSNGDVQQKADIAVSYWELKASDISDWKDPDDREDSNDLEPGDSRDGKGRSADETSRLQEEKDKRKIWRYIYSATAKLKSSNQIYGKTVANLVFKENRTDDLAKKLVTKPDINYKVNYSIEEPVHFDPYPSYNSAEWQSKGHAPYVACDGANGKLIEDIMVFKGRPRNFPSPLMGSYHVLNLDPNICWERETRLGHYGLLEQTKEANGRTQPLDWDQVNWGTLQKRCLKLNAKRYETNANSSNPYLVIYPETQRFVHSDSNSDKMQAVIADNARNRESPDIKVSLDQPDDSGATVTTTSPPPNQYRSEDRTALLLRSYTGKNYTESEKQNIRALISELSLKSGGEYEVFLLVQVKDDERDIFGSRQNYLDILNENIPIEFHDITVLWNDAIIKEIYTEMKEDNERSVHTAQWLSVQKFSHDHPQFDYIWNWEMDFRYTGHHYDLLDNIQRFSRKQPRKGLWERNERYYIPEYHGDYDTTFRESIERQYGDSVVWGPPDLPFIKPQGPKPPCSPSEDNYEWGVGEAADVITVGPMFNPIDSLWIIGEHIWGYVDENHRKETLPRRAAIITHSRVSKRLLNLMHWHYIMD</sequence>
<comment type="caution">
    <text evidence="1">The sequence shown here is derived from an EMBL/GenBank/DDBJ whole genome shotgun (WGS) entry which is preliminary data.</text>
</comment>
<gene>
    <name evidence="1" type="ORF">NQ176_g4337</name>
</gene>
<evidence type="ECO:0000313" key="2">
    <source>
        <dbReference type="Proteomes" id="UP001143910"/>
    </source>
</evidence>
<reference evidence="1" key="1">
    <citation type="submission" date="2022-08" db="EMBL/GenBank/DDBJ databases">
        <title>Genome Sequence of Lecanicillium fungicola.</title>
        <authorList>
            <person name="Buettner E."/>
        </authorList>
    </citation>
    <scope>NUCLEOTIDE SEQUENCE</scope>
    <source>
        <strain evidence="1">Babe33</strain>
    </source>
</reference>
<keyword evidence="2" id="KW-1185">Reference proteome</keyword>
<protein>
    <submittedName>
        <fullName evidence="1">Uncharacterized protein</fullName>
    </submittedName>
</protein>
<name>A0ACC1NEN5_9HYPO</name>
<proteinExistence type="predicted"/>
<dbReference type="EMBL" id="JANJQO010000465">
    <property type="protein sequence ID" value="KAJ2977504.1"/>
    <property type="molecule type" value="Genomic_DNA"/>
</dbReference>
<organism evidence="1 2">
    <name type="scientific">Zarea fungicola</name>
    <dbReference type="NCBI Taxonomy" id="93591"/>
    <lineage>
        <taxon>Eukaryota</taxon>
        <taxon>Fungi</taxon>
        <taxon>Dikarya</taxon>
        <taxon>Ascomycota</taxon>
        <taxon>Pezizomycotina</taxon>
        <taxon>Sordariomycetes</taxon>
        <taxon>Hypocreomycetidae</taxon>
        <taxon>Hypocreales</taxon>
        <taxon>Cordycipitaceae</taxon>
        <taxon>Zarea</taxon>
    </lineage>
</organism>
<dbReference type="Proteomes" id="UP001143910">
    <property type="component" value="Unassembled WGS sequence"/>
</dbReference>